<evidence type="ECO:0000256" key="1">
    <source>
        <dbReference type="SAM" id="MobiDB-lite"/>
    </source>
</evidence>
<sequence length="174" mass="17603">MKNRTMSSFSPLMLALVGALALAGCKKQEQQQTVSPDPTSSAPTEQMPGPAAAPAEQPAPAAAGANAVNVAAVAVGNTAAADKSVAPLTTLASKDKIIVSVKTEGSATNANVGAKLVFQDGQTAGERTETLNTSGAETTNFEFTNPKGWPAGQYKAEVTVNGQAAGTPQTFEVK</sequence>
<evidence type="ECO:0008006" key="5">
    <source>
        <dbReference type="Google" id="ProtNLM"/>
    </source>
</evidence>
<proteinExistence type="predicted"/>
<evidence type="ECO:0000313" key="3">
    <source>
        <dbReference type="EMBL" id="PPU82909.1"/>
    </source>
</evidence>
<comment type="caution">
    <text evidence="3">The sequence shown here is derived from an EMBL/GenBank/DDBJ whole genome shotgun (WGS) entry which is preliminary data.</text>
</comment>
<keyword evidence="2" id="KW-0732">Signal</keyword>
<feature type="compositionally biased region" description="Low complexity" evidence="1">
    <location>
        <begin position="48"/>
        <end position="60"/>
    </location>
</feature>
<protein>
    <recommendedName>
        <fullName evidence="5">Lipoprotein</fullName>
    </recommendedName>
</protein>
<feature type="signal peptide" evidence="2">
    <location>
        <begin position="1"/>
        <end position="23"/>
    </location>
</feature>
<organism evidence="3 4">
    <name type="scientific">Xanthomonas sacchari</name>
    <dbReference type="NCBI Taxonomy" id="56458"/>
    <lineage>
        <taxon>Bacteria</taxon>
        <taxon>Pseudomonadati</taxon>
        <taxon>Pseudomonadota</taxon>
        <taxon>Gammaproteobacteria</taxon>
        <taxon>Lysobacterales</taxon>
        <taxon>Lysobacteraceae</taxon>
        <taxon>Xanthomonas</taxon>
    </lineage>
</organism>
<dbReference type="GeneID" id="93880655"/>
<name>A0A2P5Z4U4_9XANT</name>
<evidence type="ECO:0000256" key="2">
    <source>
        <dbReference type="SAM" id="SignalP"/>
    </source>
</evidence>
<feature type="region of interest" description="Disordered" evidence="1">
    <location>
        <begin position="28"/>
        <end position="60"/>
    </location>
</feature>
<accession>A0A2P5Z4U4</accession>
<dbReference type="AlphaFoldDB" id="A0A2P5Z4U4"/>
<dbReference type="PROSITE" id="PS51257">
    <property type="entry name" value="PROKAR_LIPOPROTEIN"/>
    <property type="match status" value="1"/>
</dbReference>
<feature type="compositionally biased region" description="Polar residues" evidence="1">
    <location>
        <begin position="30"/>
        <end position="44"/>
    </location>
</feature>
<dbReference type="RefSeq" id="WP_010341580.1">
    <property type="nucleotide sequence ID" value="NZ_CP132343.1"/>
</dbReference>
<dbReference type="STRING" id="56458.SB85_15805"/>
<gene>
    <name evidence="3" type="ORF">XsacCFBP4641_09670</name>
</gene>
<dbReference type="OrthoDB" id="6008970at2"/>
<feature type="chain" id="PRO_5015162363" description="Lipoprotein" evidence="2">
    <location>
        <begin position="24"/>
        <end position="174"/>
    </location>
</feature>
<evidence type="ECO:0000313" key="4">
    <source>
        <dbReference type="Proteomes" id="UP000247346"/>
    </source>
</evidence>
<dbReference type="EMBL" id="MDEK01000007">
    <property type="protein sequence ID" value="PPU82909.1"/>
    <property type="molecule type" value="Genomic_DNA"/>
</dbReference>
<dbReference type="Proteomes" id="UP000247346">
    <property type="component" value="Unassembled WGS sequence"/>
</dbReference>
<reference evidence="3 4" key="1">
    <citation type="submission" date="2016-08" db="EMBL/GenBank/DDBJ databases">
        <authorList>
            <person name="Seilhamer J.J."/>
        </authorList>
    </citation>
    <scope>NUCLEOTIDE SEQUENCE [LARGE SCALE GENOMIC DNA]</scope>
    <source>
        <strain evidence="3 4">CFBP4641</strain>
    </source>
</reference>